<evidence type="ECO:0000256" key="3">
    <source>
        <dbReference type="ARBA" id="ARBA00022692"/>
    </source>
</evidence>
<keyword evidence="2" id="KW-1003">Cell membrane</keyword>
<evidence type="ECO:0000256" key="1">
    <source>
        <dbReference type="ARBA" id="ARBA00004141"/>
    </source>
</evidence>
<protein>
    <submittedName>
        <fullName evidence="7">UbiA family prenyltransferase</fullName>
    </submittedName>
</protein>
<evidence type="ECO:0000256" key="6">
    <source>
        <dbReference type="SAM" id="Phobius"/>
    </source>
</evidence>
<dbReference type="InterPro" id="IPR000537">
    <property type="entry name" value="UbiA_prenyltransferase"/>
</dbReference>
<dbReference type="KEGG" id="tcn:H9L16_10540"/>
<organism evidence="7 8">
    <name type="scientific">Thermomonas carbonis</name>
    <dbReference type="NCBI Taxonomy" id="1463158"/>
    <lineage>
        <taxon>Bacteria</taxon>
        <taxon>Pseudomonadati</taxon>
        <taxon>Pseudomonadota</taxon>
        <taxon>Gammaproteobacteria</taxon>
        <taxon>Lysobacterales</taxon>
        <taxon>Lysobacteraceae</taxon>
        <taxon>Thermomonas</taxon>
    </lineage>
</organism>
<feature type="transmembrane region" description="Helical" evidence="6">
    <location>
        <begin position="291"/>
        <end position="318"/>
    </location>
</feature>
<dbReference type="GO" id="GO:0016020">
    <property type="term" value="C:membrane"/>
    <property type="evidence" value="ECO:0007669"/>
    <property type="project" value="UniProtKB-SubCell"/>
</dbReference>
<evidence type="ECO:0000256" key="5">
    <source>
        <dbReference type="ARBA" id="ARBA00023136"/>
    </source>
</evidence>
<keyword evidence="3 6" id="KW-0812">Transmembrane</keyword>
<proteinExistence type="predicted"/>
<evidence type="ECO:0000256" key="4">
    <source>
        <dbReference type="ARBA" id="ARBA00022989"/>
    </source>
</evidence>
<feature type="transmembrane region" description="Helical" evidence="6">
    <location>
        <begin position="86"/>
        <end position="106"/>
    </location>
</feature>
<accession>A0A7G9SMR1</accession>
<dbReference type="InterPro" id="IPR044878">
    <property type="entry name" value="UbiA_sf"/>
</dbReference>
<name>A0A7G9SMR1_9GAMM</name>
<keyword evidence="5 6" id="KW-0472">Membrane</keyword>
<dbReference type="RefSeq" id="WP_187551659.1">
    <property type="nucleotide sequence ID" value="NZ_BMZL01000002.1"/>
</dbReference>
<feature type="transmembrane region" description="Helical" evidence="6">
    <location>
        <begin position="172"/>
        <end position="192"/>
    </location>
</feature>
<dbReference type="AlphaFoldDB" id="A0A7G9SMR1"/>
<keyword evidence="4 6" id="KW-1133">Transmembrane helix</keyword>
<feature type="transmembrane region" description="Helical" evidence="6">
    <location>
        <begin position="146"/>
        <end position="166"/>
    </location>
</feature>
<sequence length="341" mass="37321">MNLLHILRRLRVHRTWTYKGPLLMAGPYCVLAKSGAPAATAFAAVLGAMLTIIGIAGLAYLINDLSDRESDRAARKPNCTEGSKPASVALAALVLMLAALLPWFTILPFGRLPAALLGLELALFVVYALPPFRLKERGFLGPMTDAGYAYVIPAMLASMTFARIGGLEPGEINLLLLALVAWQLPLGLRNIILHQLDDEGNDAISTTRTWVRDLGRTRAMTVTSHVLVPLEIGGFFFFCAAIFGVSPGVLLLYPAFLGLTVLVIRHSWRRALPATLQQASILYLSDYYDEWIPVILLVTLVAIDLHHLPLLILHLAVFRKNAVRTVIREFGIVTARVRGLS</sequence>
<reference evidence="7 8" key="1">
    <citation type="submission" date="2020-08" db="EMBL/GenBank/DDBJ databases">
        <title>Genome sequence of Thermomonas carbonis KCTC 42013T.</title>
        <authorList>
            <person name="Hyun D.-W."/>
            <person name="Bae J.-W."/>
        </authorList>
    </citation>
    <scope>NUCLEOTIDE SEQUENCE [LARGE SCALE GENOMIC DNA]</scope>
    <source>
        <strain evidence="7 8">KCTC 42013</strain>
    </source>
</reference>
<keyword evidence="7" id="KW-0808">Transferase</keyword>
<dbReference type="GO" id="GO:0016765">
    <property type="term" value="F:transferase activity, transferring alkyl or aryl (other than methyl) groups"/>
    <property type="evidence" value="ECO:0007669"/>
    <property type="project" value="InterPro"/>
</dbReference>
<gene>
    <name evidence="7" type="ORF">H9L16_10540</name>
</gene>
<comment type="subcellular location">
    <subcellularLocation>
        <location evidence="1">Membrane</location>
        <topology evidence="1">Multi-pass membrane protein</topology>
    </subcellularLocation>
</comment>
<evidence type="ECO:0000256" key="2">
    <source>
        <dbReference type="ARBA" id="ARBA00022475"/>
    </source>
</evidence>
<dbReference type="EMBL" id="CP060719">
    <property type="protein sequence ID" value="QNN69136.1"/>
    <property type="molecule type" value="Genomic_DNA"/>
</dbReference>
<dbReference type="Proteomes" id="UP000515804">
    <property type="component" value="Chromosome"/>
</dbReference>
<dbReference type="Gene3D" id="1.10.357.140">
    <property type="entry name" value="UbiA prenyltransferase"/>
    <property type="match status" value="1"/>
</dbReference>
<feature type="transmembrane region" description="Helical" evidence="6">
    <location>
        <begin position="226"/>
        <end position="253"/>
    </location>
</feature>
<feature type="transmembrane region" description="Helical" evidence="6">
    <location>
        <begin position="41"/>
        <end position="65"/>
    </location>
</feature>
<keyword evidence="8" id="KW-1185">Reference proteome</keyword>
<dbReference type="Pfam" id="PF01040">
    <property type="entry name" value="UbiA"/>
    <property type="match status" value="1"/>
</dbReference>
<evidence type="ECO:0000313" key="7">
    <source>
        <dbReference type="EMBL" id="QNN69136.1"/>
    </source>
</evidence>
<feature type="transmembrane region" description="Helical" evidence="6">
    <location>
        <begin position="112"/>
        <end position="134"/>
    </location>
</feature>
<evidence type="ECO:0000313" key="8">
    <source>
        <dbReference type="Proteomes" id="UP000515804"/>
    </source>
</evidence>